<evidence type="ECO:0008006" key="4">
    <source>
        <dbReference type="Google" id="ProtNLM"/>
    </source>
</evidence>
<feature type="region of interest" description="Disordered" evidence="1">
    <location>
        <begin position="1"/>
        <end position="93"/>
    </location>
</feature>
<keyword evidence="3" id="KW-1185">Reference proteome</keyword>
<accession>A0A8H3EP87</accession>
<feature type="compositionally biased region" description="Gly residues" evidence="1">
    <location>
        <begin position="330"/>
        <end position="340"/>
    </location>
</feature>
<dbReference type="AlphaFoldDB" id="A0A8H3EP87"/>
<feature type="compositionally biased region" description="Basic and acidic residues" evidence="1">
    <location>
        <begin position="1"/>
        <end position="16"/>
    </location>
</feature>
<dbReference type="Pfam" id="PF04004">
    <property type="entry name" value="Leo1"/>
    <property type="match status" value="1"/>
</dbReference>
<protein>
    <recommendedName>
        <fullName evidence="4">Leo1-like protein</fullName>
    </recommendedName>
</protein>
<feature type="region of interest" description="Disordered" evidence="1">
    <location>
        <begin position="110"/>
        <end position="137"/>
    </location>
</feature>
<organism evidence="2 3">
    <name type="scientific">Heterodermia speciosa</name>
    <dbReference type="NCBI Taxonomy" id="116794"/>
    <lineage>
        <taxon>Eukaryota</taxon>
        <taxon>Fungi</taxon>
        <taxon>Dikarya</taxon>
        <taxon>Ascomycota</taxon>
        <taxon>Pezizomycotina</taxon>
        <taxon>Lecanoromycetes</taxon>
        <taxon>OSLEUM clade</taxon>
        <taxon>Lecanoromycetidae</taxon>
        <taxon>Caliciales</taxon>
        <taxon>Physciaceae</taxon>
        <taxon>Heterodermia</taxon>
    </lineage>
</organism>
<dbReference type="Proteomes" id="UP000664521">
    <property type="component" value="Unassembled WGS sequence"/>
</dbReference>
<gene>
    <name evidence="2" type="ORF">HETSPECPRED_010216</name>
</gene>
<feature type="compositionally biased region" description="Basic and acidic residues" evidence="1">
    <location>
        <begin position="54"/>
        <end position="72"/>
    </location>
</feature>
<dbReference type="PANTHER" id="PTHR23146">
    <property type="entry name" value="LEO1 PROTEIN"/>
    <property type="match status" value="1"/>
</dbReference>
<evidence type="ECO:0000313" key="3">
    <source>
        <dbReference type="Proteomes" id="UP000664521"/>
    </source>
</evidence>
<name>A0A8H3EP87_9LECA</name>
<dbReference type="GO" id="GO:0006368">
    <property type="term" value="P:transcription elongation by RNA polymerase II"/>
    <property type="evidence" value="ECO:0007669"/>
    <property type="project" value="InterPro"/>
</dbReference>
<evidence type="ECO:0000313" key="2">
    <source>
        <dbReference type="EMBL" id="CAF9910871.1"/>
    </source>
</evidence>
<feature type="compositionally biased region" description="Basic and acidic residues" evidence="1">
    <location>
        <begin position="292"/>
        <end position="321"/>
    </location>
</feature>
<feature type="compositionally biased region" description="Basic residues" evidence="1">
    <location>
        <begin position="352"/>
        <end position="366"/>
    </location>
</feature>
<dbReference type="GO" id="GO:1990269">
    <property type="term" value="F:RNA polymerase II C-terminal domain phosphoserine binding"/>
    <property type="evidence" value="ECO:0007669"/>
    <property type="project" value="TreeGrafter"/>
</dbReference>
<dbReference type="EMBL" id="CAJPDS010000009">
    <property type="protein sequence ID" value="CAF9910871.1"/>
    <property type="molecule type" value="Genomic_DNA"/>
</dbReference>
<dbReference type="GO" id="GO:0032968">
    <property type="term" value="P:positive regulation of transcription elongation by RNA polymerase II"/>
    <property type="evidence" value="ECO:0007669"/>
    <property type="project" value="TreeGrafter"/>
</dbReference>
<dbReference type="InterPro" id="IPR007149">
    <property type="entry name" value="Leo1"/>
</dbReference>
<dbReference type="OrthoDB" id="20844at2759"/>
<dbReference type="PANTHER" id="PTHR23146:SF0">
    <property type="entry name" value="RNA POLYMERASE-ASSOCIATED PROTEIN LEO1"/>
    <property type="match status" value="1"/>
</dbReference>
<feature type="region of interest" description="Disordered" evidence="1">
    <location>
        <begin position="292"/>
        <end position="461"/>
    </location>
</feature>
<feature type="compositionally biased region" description="Acidic residues" evidence="1">
    <location>
        <begin position="400"/>
        <end position="419"/>
    </location>
</feature>
<sequence length="461" mass="51050">MSDRSSDGTGDREAADAHLNGGDDADLFGSGSEDEDAGDKPRKLSDDELDSGDDESRHESAGDNASETKEPTYTRQENVLDVSIGRHAIPQPSDRELHLLSFPSYLGIEPKAFTPSDWKPPASEHHTTDAPSSTFSAYNTSNNTIRWRHSPSEPRRLQSNARVLRWSDGSLTVQVASNAREQFALSAKALAPPQINPSKPTPTSLHGNQAVGKATYNPRLDSHTYLASPHEAVSLLQITNHITSSLAVQSYADQDDDALIKLQESIAAANKGHKGTEGVEIIHITEDPELAKKKAEVAQKEMQKAARRRQQQEDKERDRSNRVFGRSGLRPGGYGGGLTVGGLEDDEGTARPRARPSKPKAKRPRRRNSEYSDDEEFTNRGRTREDEYDEDDGFLVRSDEEPELVADESEEEEDIDMEDERPKKKSSQKEAAPEETNPATAGSPRGRTKRRRFIDDEDEDE</sequence>
<comment type="caution">
    <text evidence="2">The sequence shown here is derived from an EMBL/GenBank/DDBJ whole genome shotgun (WGS) entry which is preliminary data.</text>
</comment>
<proteinExistence type="predicted"/>
<dbReference type="GO" id="GO:0016593">
    <property type="term" value="C:Cdc73/Paf1 complex"/>
    <property type="evidence" value="ECO:0007669"/>
    <property type="project" value="InterPro"/>
</dbReference>
<evidence type="ECO:0000256" key="1">
    <source>
        <dbReference type="SAM" id="MobiDB-lite"/>
    </source>
</evidence>
<reference evidence="2" key="1">
    <citation type="submission" date="2021-03" db="EMBL/GenBank/DDBJ databases">
        <authorList>
            <person name="Tagirdzhanova G."/>
        </authorList>
    </citation>
    <scope>NUCLEOTIDE SEQUENCE</scope>
</reference>